<evidence type="ECO:0000256" key="2">
    <source>
        <dbReference type="ARBA" id="ARBA00022692"/>
    </source>
</evidence>
<protein>
    <submittedName>
        <fullName evidence="7">Uncharacterized protein</fullName>
    </submittedName>
</protein>
<dbReference type="OrthoDB" id="297496at2759"/>
<evidence type="ECO:0000256" key="3">
    <source>
        <dbReference type="ARBA" id="ARBA00022989"/>
    </source>
</evidence>
<sequence>MALDRKRSTRRSARHRGEQGVGPVQDDRRPPASKCKTCCRKFLAFLVSNVGLCVLVVAYSVGGAFMFRALEAPFEVQTAKQVNELRNKTIHHLWNITYNHNVFNYSVWRQSIVDEIKSFQSDLLKAIKDGYEGQQDMGQEQWSFSGAFLFSLTVISTIDLELNVSNDTKVENSSQSITS</sequence>
<dbReference type="GO" id="GO:0022841">
    <property type="term" value="F:potassium ion leak channel activity"/>
    <property type="evidence" value="ECO:0007669"/>
    <property type="project" value="TreeGrafter"/>
</dbReference>
<dbReference type="EMBL" id="OC861824">
    <property type="protein sequence ID" value="CAD7629727.1"/>
    <property type="molecule type" value="Genomic_DNA"/>
</dbReference>
<reference evidence="7" key="1">
    <citation type="submission" date="2020-11" db="EMBL/GenBank/DDBJ databases">
        <authorList>
            <person name="Tran Van P."/>
        </authorList>
    </citation>
    <scope>NUCLEOTIDE SEQUENCE</scope>
</reference>
<dbReference type="Proteomes" id="UP000759131">
    <property type="component" value="Unassembled WGS sequence"/>
</dbReference>
<accession>A0A7R9KWR6</accession>
<dbReference type="AlphaFoldDB" id="A0A7R9KWR6"/>
<dbReference type="PANTHER" id="PTHR11003">
    <property type="entry name" value="POTASSIUM CHANNEL, SUBFAMILY K"/>
    <property type="match status" value="1"/>
</dbReference>
<proteinExistence type="predicted"/>
<evidence type="ECO:0000313" key="8">
    <source>
        <dbReference type="Proteomes" id="UP000759131"/>
    </source>
</evidence>
<dbReference type="GO" id="GO:0030322">
    <property type="term" value="P:stabilization of membrane potential"/>
    <property type="evidence" value="ECO:0007669"/>
    <property type="project" value="TreeGrafter"/>
</dbReference>
<evidence type="ECO:0000256" key="4">
    <source>
        <dbReference type="ARBA" id="ARBA00023136"/>
    </source>
</evidence>
<dbReference type="PANTHER" id="PTHR11003:SF352">
    <property type="entry name" value="BCDNA.GH04802-RELATED"/>
    <property type="match status" value="1"/>
</dbReference>
<gene>
    <name evidence="7" type="ORF">OSB1V03_LOCUS10142</name>
</gene>
<evidence type="ECO:0000256" key="5">
    <source>
        <dbReference type="SAM" id="MobiDB-lite"/>
    </source>
</evidence>
<dbReference type="Gene3D" id="1.10.287.70">
    <property type="match status" value="1"/>
</dbReference>
<keyword evidence="2 6" id="KW-0812">Transmembrane</keyword>
<keyword evidence="8" id="KW-1185">Reference proteome</keyword>
<organism evidence="7">
    <name type="scientific">Medioppia subpectinata</name>
    <dbReference type="NCBI Taxonomy" id="1979941"/>
    <lineage>
        <taxon>Eukaryota</taxon>
        <taxon>Metazoa</taxon>
        <taxon>Ecdysozoa</taxon>
        <taxon>Arthropoda</taxon>
        <taxon>Chelicerata</taxon>
        <taxon>Arachnida</taxon>
        <taxon>Acari</taxon>
        <taxon>Acariformes</taxon>
        <taxon>Sarcoptiformes</taxon>
        <taxon>Oribatida</taxon>
        <taxon>Brachypylina</taxon>
        <taxon>Oppioidea</taxon>
        <taxon>Oppiidae</taxon>
        <taxon>Medioppia</taxon>
    </lineage>
</organism>
<evidence type="ECO:0000256" key="1">
    <source>
        <dbReference type="ARBA" id="ARBA00004141"/>
    </source>
</evidence>
<keyword evidence="4 6" id="KW-0472">Membrane</keyword>
<evidence type="ECO:0000256" key="6">
    <source>
        <dbReference type="SAM" id="Phobius"/>
    </source>
</evidence>
<name>A0A7R9KWR6_9ACAR</name>
<dbReference type="EMBL" id="CAJPIZ010007249">
    <property type="protein sequence ID" value="CAG2110157.1"/>
    <property type="molecule type" value="Genomic_DNA"/>
</dbReference>
<dbReference type="SUPFAM" id="SSF81324">
    <property type="entry name" value="Voltage-gated potassium channels"/>
    <property type="match status" value="1"/>
</dbReference>
<keyword evidence="3 6" id="KW-1133">Transmembrane helix</keyword>
<dbReference type="InterPro" id="IPR003280">
    <property type="entry name" value="2pore_dom_K_chnl"/>
</dbReference>
<dbReference type="GO" id="GO:0015271">
    <property type="term" value="F:outward rectifier potassium channel activity"/>
    <property type="evidence" value="ECO:0007669"/>
    <property type="project" value="TreeGrafter"/>
</dbReference>
<dbReference type="GO" id="GO:0005886">
    <property type="term" value="C:plasma membrane"/>
    <property type="evidence" value="ECO:0007669"/>
    <property type="project" value="TreeGrafter"/>
</dbReference>
<feature type="transmembrane region" description="Helical" evidence="6">
    <location>
        <begin position="42"/>
        <end position="67"/>
    </location>
</feature>
<evidence type="ECO:0000313" key="7">
    <source>
        <dbReference type="EMBL" id="CAD7629727.1"/>
    </source>
</evidence>
<comment type="subcellular location">
    <subcellularLocation>
        <location evidence="1">Membrane</location>
        <topology evidence="1">Multi-pass membrane protein</topology>
    </subcellularLocation>
</comment>
<feature type="region of interest" description="Disordered" evidence="5">
    <location>
        <begin position="1"/>
        <end position="32"/>
    </location>
</feature>